<keyword evidence="2" id="KW-1185">Reference proteome</keyword>
<gene>
    <name evidence="1" type="ORF">TASK_LOCUS9879</name>
</gene>
<evidence type="ECO:0000313" key="2">
    <source>
        <dbReference type="Proteomes" id="UP000282613"/>
    </source>
</evidence>
<sequence length="143" mass="16315">MLAGLCFVLDHGPFAGNVIHRHLTANVRAVDGSLPTVLLQHRVFRVGTTSAHRFEDSRFGRLNIVVQDFNNLLLETTGDCWGNECAKFVKMSRRSYPLKVEEFDPGVEDNIPPPHCSFNVLDVYYCKHRFLWCIGRFGVEILH</sequence>
<dbReference type="WBParaSite" id="TASK_0000987801-mRNA-1">
    <property type="protein sequence ID" value="TASK_0000987801-mRNA-1"/>
    <property type="gene ID" value="TASK_0000987801"/>
</dbReference>
<proteinExistence type="predicted"/>
<accession>A0A0R3WG85</accession>
<dbReference type="EMBL" id="UYRS01019648">
    <property type="protein sequence ID" value="VDK46343.1"/>
    <property type="molecule type" value="Genomic_DNA"/>
</dbReference>
<evidence type="ECO:0000313" key="3">
    <source>
        <dbReference type="WBParaSite" id="TASK_0000987801-mRNA-1"/>
    </source>
</evidence>
<name>A0A0R3WG85_TAEAS</name>
<dbReference type="Proteomes" id="UP000282613">
    <property type="component" value="Unassembled WGS sequence"/>
</dbReference>
<reference evidence="1 2" key="2">
    <citation type="submission" date="2018-11" db="EMBL/GenBank/DDBJ databases">
        <authorList>
            <consortium name="Pathogen Informatics"/>
        </authorList>
    </citation>
    <scope>NUCLEOTIDE SEQUENCE [LARGE SCALE GENOMIC DNA]</scope>
</reference>
<reference evidence="3" key="1">
    <citation type="submission" date="2017-02" db="UniProtKB">
        <authorList>
            <consortium name="WormBaseParasite"/>
        </authorList>
    </citation>
    <scope>IDENTIFICATION</scope>
</reference>
<dbReference type="AlphaFoldDB" id="A0A0R3WG85"/>
<organism evidence="3">
    <name type="scientific">Taenia asiatica</name>
    <name type="common">Asian tapeworm</name>
    <dbReference type="NCBI Taxonomy" id="60517"/>
    <lineage>
        <taxon>Eukaryota</taxon>
        <taxon>Metazoa</taxon>
        <taxon>Spiralia</taxon>
        <taxon>Lophotrochozoa</taxon>
        <taxon>Platyhelminthes</taxon>
        <taxon>Cestoda</taxon>
        <taxon>Eucestoda</taxon>
        <taxon>Cyclophyllidea</taxon>
        <taxon>Taeniidae</taxon>
        <taxon>Taenia</taxon>
    </lineage>
</organism>
<evidence type="ECO:0000313" key="1">
    <source>
        <dbReference type="EMBL" id="VDK46343.1"/>
    </source>
</evidence>
<protein>
    <submittedName>
        <fullName evidence="3">Secreted protein</fullName>
    </submittedName>
</protein>